<protein>
    <submittedName>
        <fullName evidence="3">Siderophore-interacting protein</fullName>
    </submittedName>
</protein>
<dbReference type="CDD" id="cd06193">
    <property type="entry name" value="siderophore_interacting"/>
    <property type="match status" value="1"/>
</dbReference>
<dbReference type="Proteomes" id="UP000247346">
    <property type="component" value="Unassembled WGS sequence"/>
</dbReference>
<dbReference type="Pfam" id="PF04954">
    <property type="entry name" value="SIP"/>
    <property type="match status" value="1"/>
</dbReference>
<dbReference type="OrthoDB" id="9814826at2"/>
<gene>
    <name evidence="3" type="ORF">XsacCFBP4641_20695</name>
</gene>
<evidence type="ECO:0000313" key="4">
    <source>
        <dbReference type="Proteomes" id="UP000247346"/>
    </source>
</evidence>
<dbReference type="InterPro" id="IPR039374">
    <property type="entry name" value="SIP_fam"/>
</dbReference>
<dbReference type="GO" id="GO:0016491">
    <property type="term" value="F:oxidoreductase activity"/>
    <property type="evidence" value="ECO:0007669"/>
    <property type="project" value="InterPro"/>
</dbReference>
<dbReference type="Gene3D" id="3.40.50.80">
    <property type="entry name" value="Nucleotide-binding domain of ferredoxin-NADP reductase (FNR) module"/>
    <property type="match status" value="1"/>
</dbReference>
<accession>A0A2P5YYC7</accession>
<dbReference type="InterPro" id="IPR017927">
    <property type="entry name" value="FAD-bd_FR_type"/>
</dbReference>
<name>A0A2P5YYC7_9XANT</name>
<dbReference type="PROSITE" id="PS51384">
    <property type="entry name" value="FAD_FR"/>
    <property type="match status" value="1"/>
</dbReference>
<dbReference type="InterPro" id="IPR007037">
    <property type="entry name" value="SIP_rossman_dom"/>
</dbReference>
<comment type="caution">
    <text evidence="3">The sequence shown here is derived from an EMBL/GenBank/DDBJ whole genome shotgun (WGS) entry which is preliminary data.</text>
</comment>
<dbReference type="STRING" id="56458.SB85_10755"/>
<dbReference type="InterPro" id="IPR017938">
    <property type="entry name" value="Riboflavin_synthase-like_b-brl"/>
</dbReference>
<dbReference type="GeneID" id="93877443"/>
<dbReference type="InterPro" id="IPR013113">
    <property type="entry name" value="SIP_FAD-bd"/>
</dbReference>
<evidence type="ECO:0000259" key="2">
    <source>
        <dbReference type="PROSITE" id="PS51384"/>
    </source>
</evidence>
<organism evidence="3 4">
    <name type="scientific">Xanthomonas sacchari</name>
    <dbReference type="NCBI Taxonomy" id="56458"/>
    <lineage>
        <taxon>Bacteria</taxon>
        <taxon>Pseudomonadati</taxon>
        <taxon>Pseudomonadota</taxon>
        <taxon>Gammaproteobacteria</taxon>
        <taxon>Lysobacterales</taxon>
        <taxon>Lysobacteraceae</taxon>
        <taxon>Xanthomonas</taxon>
    </lineage>
</organism>
<sequence>MATHEHRLLRHPLRLRHLQVLRTQPLTPHMRRIVVGGPELDGFVSAGPDDHVKLFFPNPEGAFVLPTMTEHGPVYPADALPSPARDYTPRHYDADAQELTLDFVLHGDGPACRWAAQADPGDALVVGGPRGSFVAADDFDAYVLIGDETALPAIGRWLETLPADAEVDALIEIPGYADRQTLDCDAELRVTWLERNGVDARSSQLLEGALRDFDLPDGDAFYWIACESARARMMRKFVEGHLGVPKEWIRATGYWKAGGDAAED</sequence>
<dbReference type="PANTHER" id="PTHR30157:SF0">
    <property type="entry name" value="NADPH-DEPENDENT FERRIC-CHELATE REDUCTASE"/>
    <property type="match status" value="1"/>
</dbReference>
<dbReference type="PANTHER" id="PTHR30157">
    <property type="entry name" value="FERRIC REDUCTASE, NADPH-DEPENDENT"/>
    <property type="match status" value="1"/>
</dbReference>
<evidence type="ECO:0000256" key="1">
    <source>
        <dbReference type="ARBA" id="ARBA00035644"/>
    </source>
</evidence>
<dbReference type="InterPro" id="IPR039261">
    <property type="entry name" value="FNR_nucleotide-bd"/>
</dbReference>
<feature type="domain" description="FAD-binding FR-type" evidence="2">
    <location>
        <begin position="13"/>
        <end position="136"/>
    </location>
</feature>
<dbReference type="EMBL" id="MDEK01000036">
    <property type="protein sequence ID" value="PPU79485.1"/>
    <property type="molecule type" value="Genomic_DNA"/>
</dbReference>
<dbReference type="Pfam" id="PF08021">
    <property type="entry name" value="FAD_binding_9"/>
    <property type="match status" value="1"/>
</dbReference>
<evidence type="ECO:0000313" key="3">
    <source>
        <dbReference type="EMBL" id="PPU79485.1"/>
    </source>
</evidence>
<reference evidence="3 4" key="1">
    <citation type="submission" date="2016-08" db="EMBL/GenBank/DDBJ databases">
        <authorList>
            <person name="Seilhamer J.J."/>
        </authorList>
    </citation>
    <scope>NUCLEOTIDE SEQUENCE [LARGE SCALE GENOMIC DNA]</scope>
    <source>
        <strain evidence="3 4">CFBP4641</strain>
    </source>
</reference>
<dbReference type="FunFam" id="2.40.30.10:FF:000055">
    <property type="entry name" value="Siderophore-interacting family protein"/>
    <property type="match status" value="1"/>
</dbReference>
<dbReference type="Gene3D" id="2.40.30.10">
    <property type="entry name" value="Translation factors"/>
    <property type="match status" value="1"/>
</dbReference>
<dbReference type="AlphaFoldDB" id="A0A2P5YYC7"/>
<dbReference type="SUPFAM" id="SSF63380">
    <property type="entry name" value="Riboflavin synthase domain-like"/>
    <property type="match status" value="1"/>
</dbReference>
<dbReference type="RefSeq" id="WP_010342044.1">
    <property type="nucleotide sequence ID" value="NZ_CP132343.1"/>
</dbReference>
<proteinExistence type="inferred from homology"/>
<comment type="similarity">
    <text evidence="1">Belongs to the SIP oxidoreductase family.</text>
</comment>